<feature type="binding site" evidence="2">
    <location>
        <position position="147"/>
    </location>
    <ligand>
        <name>Zn(2+)</name>
        <dbReference type="ChEBI" id="CHEBI:29105"/>
    </ligand>
</feature>
<keyword evidence="2" id="KW-0002">3D-structure</keyword>
<dbReference type="PDB" id="3H0N">
    <property type="method" value="X-ray"/>
    <property type="resolution" value="1.45 A"/>
    <property type="chains" value="A=1-187"/>
</dbReference>
<keyword evidence="2" id="KW-0862">Zinc</keyword>
<accession>A0ACD6B881</accession>
<organism evidence="1">
    <name type="scientific">Jannaschia sp. (strain CCS1)</name>
    <dbReference type="NCBI Taxonomy" id="290400"/>
    <lineage>
        <taxon>Bacteria</taxon>
        <taxon>Pseudomonadati</taxon>
        <taxon>Pseudomonadota</taxon>
        <taxon>Alphaproteobacteria</taxon>
        <taxon>Rhodobacterales</taxon>
        <taxon>Roseobacteraceae</taxon>
        <taxon>Jannaschia</taxon>
    </lineage>
</organism>
<gene>
    <name evidence="1" type="ordered locus">Jann_2411</name>
</gene>
<proteinExistence type="evidence at protein level"/>
<accession>Q28PN4</accession>
<feature type="binding site" evidence="2">
    <location>
        <position position="168"/>
    </location>
    <ligand>
        <name>Zn(2+)</name>
        <dbReference type="ChEBI" id="CHEBI:29105"/>
    </ligand>
</feature>
<feature type="binding site" evidence="2">
    <location>
        <position position="152"/>
    </location>
    <ligand>
        <name>Zn(2+)</name>
        <dbReference type="ChEBI" id="CHEBI:29105"/>
    </ligand>
</feature>
<evidence type="ECO:0000313" key="1">
    <source>
        <dbReference type="EMBL" id="ABD55328.1"/>
    </source>
</evidence>
<sequence length="187" mass="20661">MNLDSYERTGLRVSLDLVNIATPGSRRGTPHTGGCVIEDLHDLLKDDPASVAQLGDDHVEGFVELARLLHTAIDALSNGQVATAATALNHLLRKHPATPELAQDPDGTWRLHHHPLDAELVPMWTAICAEGLAREIGHQNVRRFGICNAHRCDRVYFDTSRNGTRQYCSLACQNRVKAAAFRERRAT</sequence>
<name>A0ACD6B881_JANSC</name>
<feature type="binding site" evidence="2">
    <location>
        <position position="172"/>
    </location>
    <ligand>
        <name>Zn(2+)</name>
        <dbReference type="ChEBI" id="CHEBI:29105"/>
    </ligand>
</feature>
<protein>
    <submittedName>
        <fullName evidence="1">Uncharacterized protein</fullName>
    </submittedName>
</protein>
<reference evidence="1" key="1">
    <citation type="journal article" date="2007" name="Appl. Environ. Microbiol.">
        <title>Ecological genomics of marine Roseobacters.</title>
        <authorList>
            <person name="Moran M.A."/>
            <person name="Belas R."/>
            <person name="Schell M.A."/>
            <person name="Gonzalez J.M."/>
            <person name="Sun F."/>
            <person name="Sun S."/>
            <person name="Binder B.J."/>
            <person name="Edmonds J."/>
            <person name="Ye W."/>
            <person name="Orcutt B."/>
            <person name="Howard E.C."/>
            <person name="Meile C."/>
            <person name="Palefsky W."/>
            <person name="Goesmann A."/>
            <person name="Ren Q."/>
            <person name="Paulsen I."/>
            <person name="Ulrich L.E."/>
            <person name="Thompson L.S."/>
            <person name="Saunders E."/>
            <person name="Buchan A."/>
        </authorList>
    </citation>
    <scope>NUCLEOTIDE SEQUENCE</scope>
    <source>
        <strain evidence="1">CCS1</strain>
    </source>
</reference>
<keyword evidence="2" id="KW-0479">Metal-binding</keyword>
<dbReference type="EMBL" id="CP000264">
    <property type="protein sequence ID" value="ABD55328.1"/>
    <property type="molecule type" value="Genomic_DNA"/>
</dbReference>
<reference evidence="2" key="2">
    <citation type="journal article" date="2010" name="Acta Crystallogr. F">
        <title>The structure of Jann_2411 (DUF1470) from Jannaschia sp. at 1.45A resolution reveals a new fold (the ABATE domain) and suggests its possible role as a transcription regulator.</title>
        <authorList>
            <person name="Bakolitsa C."/>
            <person name="Bateman A."/>
            <person name="Jin K.K."/>
            <person name="McMullan D."/>
            <person name="Krishna S.S."/>
            <person name="Miller M.D."/>
            <person name="Abdubek P."/>
            <person name="Acosta C."/>
            <person name="Astakhova T."/>
            <person name="Axelrod H.L."/>
            <person name="Burra P."/>
            <person name="Carlton D."/>
            <person name="Chiu H.J."/>
            <person name="Clayton T."/>
            <person name="Das D."/>
            <person name="Deller M.C."/>
            <person name="Duan L."/>
            <person name="Elias Y."/>
            <person name="Feuerhelm J."/>
            <person name="Grant J.C."/>
            <person name="Grzechnik A."/>
            <person name="Grzechnik S.K."/>
            <person name="Han G.W."/>
            <person name="Jaroszewski L."/>
            <person name="Klock H.E."/>
            <person name="Knuth M.W."/>
            <person name="Kozbial P."/>
            <person name="Kumar A."/>
            <person name="Marciano D."/>
            <person name="Morse A.T."/>
            <person name="Murphy K.D."/>
            <person name="Nigoghossian E."/>
            <person name="Okach L."/>
            <person name="Oommachen S."/>
            <person name="Paulsen J."/>
            <person name="Reyes R."/>
            <person name="Rife C.L."/>
            <person name="Sefcovic N."/>
            <person name="Tien H."/>
            <person name="Trame C.B."/>
            <person name="Trout C.V."/>
            <person name="van den Bedem H."/>
            <person name="Weekes D."/>
            <person name="White A."/>
            <person name="Xu Q."/>
            <person name="Hodgson K.O."/>
            <person name="Wooley J."/>
            <person name="Elsliger M.A."/>
            <person name="Deacon A.M."/>
            <person name="Godzik A."/>
            <person name="Lesley S."/>
            <person name="Wilson I.A."/>
        </authorList>
    </citation>
    <scope>X-RAY CRYSTALLOGRAPHY (1.45 ANGSTROMS) OF 1-187 IN COMPLEX WITH ZN(2+)</scope>
</reference>
<evidence type="ECO:0007829" key="2">
    <source>
        <dbReference type="PDB" id="3H0N"/>
    </source>
</evidence>